<sequence length="245" mass="26088">MKIEPSRPVSFHGRVAAFARAEAALLIAFLAVCALMSVFWMVADAVVEGEGAALDAGIITAFRDPADLARAIGPFWLQEAARDVTALGSTVVLIFVLAVGVGYLWLTRRRGDAVLLLIAVVGGQLLSSGLKWLFARPRPDIVPHLVEVSTASFPSGHSTLSAVAYLTIGALIARVHTRKRVKLYVLGMAVVLTVAIGISRVYLGVHWPSDVLAGWALGAGWALACWSVAVRLRRTVTVDPPEISS</sequence>
<evidence type="ECO:0000256" key="1">
    <source>
        <dbReference type="SAM" id="Phobius"/>
    </source>
</evidence>
<evidence type="ECO:0000259" key="2">
    <source>
        <dbReference type="SMART" id="SM00014"/>
    </source>
</evidence>
<dbReference type="EMBL" id="FRXO01000010">
    <property type="protein sequence ID" value="SHO67032.1"/>
    <property type="molecule type" value="Genomic_DNA"/>
</dbReference>
<feature type="transmembrane region" description="Helical" evidence="1">
    <location>
        <begin position="155"/>
        <end position="173"/>
    </location>
</feature>
<dbReference type="InterPro" id="IPR000326">
    <property type="entry name" value="PAP2/HPO"/>
</dbReference>
<dbReference type="SUPFAM" id="SSF48317">
    <property type="entry name" value="Acid phosphatase/Vanadium-dependent haloperoxidase"/>
    <property type="match status" value="1"/>
</dbReference>
<feature type="transmembrane region" description="Helical" evidence="1">
    <location>
        <begin position="211"/>
        <end position="230"/>
    </location>
</feature>
<dbReference type="SMART" id="SM00014">
    <property type="entry name" value="acidPPc"/>
    <property type="match status" value="1"/>
</dbReference>
<evidence type="ECO:0000313" key="3">
    <source>
        <dbReference type="EMBL" id="SHO67032.1"/>
    </source>
</evidence>
<proteinExistence type="predicted"/>
<dbReference type="InterPro" id="IPR036938">
    <property type="entry name" value="PAP2/HPO_sf"/>
</dbReference>
<accession>A0A1M7ZQD7</accession>
<dbReference type="PANTHER" id="PTHR14969">
    <property type="entry name" value="SPHINGOSINE-1-PHOSPHATE PHOSPHOHYDROLASE"/>
    <property type="match status" value="1"/>
</dbReference>
<feature type="transmembrane region" description="Helical" evidence="1">
    <location>
        <begin position="84"/>
        <end position="106"/>
    </location>
</feature>
<dbReference type="RefSeq" id="WP_073631462.1">
    <property type="nucleotide sequence ID" value="NZ_FRXO01000010.1"/>
</dbReference>
<name>A0A1M7ZQD7_9HYPH</name>
<gene>
    <name evidence="3" type="ORF">SAMN02745172_03694</name>
</gene>
<protein>
    <submittedName>
        <fullName evidence="3">Undecaprenyl-diphosphatase</fullName>
    </submittedName>
</protein>
<keyword evidence="4" id="KW-1185">Reference proteome</keyword>
<organism evidence="3 4">
    <name type="scientific">Pseudoxanthobacter soli DSM 19599</name>
    <dbReference type="NCBI Taxonomy" id="1123029"/>
    <lineage>
        <taxon>Bacteria</taxon>
        <taxon>Pseudomonadati</taxon>
        <taxon>Pseudomonadota</taxon>
        <taxon>Alphaproteobacteria</taxon>
        <taxon>Hyphomicrobiales</taxon>
        <taxon>Segnochrobactraceae</taxon>
        <taxon>Pseudoxanthobacter</taxon>
    </lineage>
</organism>
<feature type="domain" description="Phosphatidic acid phosphatase type 2/haloperoxidase" evidence="2">
    <location>
        <begin position="113"/>
        <end position="226"/>
    </location>
</feature>
<dbReference type="Pfam" id="PF01569">
    <property type="entry name" value="PAP2"/>
    <property type="match status" value="1"/>
</dbReference>
<reference evidence="3 4" key="1">
    <citation type="submission" date="2016-12" db="EMBL/GenBank/DDBJ databases">
        <authorList>
            <person name="Song W.-J."/>
            <person name="Kurnit D.M."/>
        </authorList>
    </citation>
    <scope>NUCLEOTIDE SEQUENCE [LARGE SCALE GENOMIC DNA]</scope>
    <source>
        <strain evidence="3 4">DSM 19599</strain>
    </source>
</reference>
<dbReference type="CDD" id="cd03392">
    <property type="entry name" value="PAP2_like_2"/>
    <property type="match status" value="1"/>
</dbReference>
<feature type="transmembrane region" description="Helical" evidence="1">
    <location>
        <begin position="21"/>
        <end position="43"/>
    </location>
</feature>
<dbReference type="STRING" id="1123029.SAMN02745172_03694"/>
<dbReference type="Proteomes" id="UP000186406">
    <property type="component" value="Unassembled WGS sequence"/>
</dbReference>
<evidence type="ECO:0000313" key="4">
    <source>
        <dbReference type="Proteomes" id="UP000186406"/>
    </source>
</evidence>
<dbReference type="AlphaFoldDB" id="A0A1M7ZQD7"/>
<keyword evidence="1" id="KW-0472">Membrane</keyword>
<keyword evidence="1" id="KW-1133">Transmembrane helix</keyword>
<keyword evidence="1" id="KW-0812">Transmembrane</keyword>
<feature type="transmembrane region" description="Helical" evidence="1">
    <location>
        <begin position="185"/>
        <end position="205"/>
    </location>
</feature>
<feature type="transmembrane region" description="Helical" evidence="1">
    <location>
        <begin position="113"/>
        <end position="135"/>
    </location>
</feature>
<dbReference type="PANTHER" id="PTHR14969:SF13">
    <property type="entry name" value="AT30094P"/>
    <property type="match status" value="1"/>
</dbReference>
<dbReference type="OrthoDB" id="9801622at2"/>
<dbReference type="Gene3D" id="1.20.144.10">
    <property type="entry name" value="Phosphatidic acid phosphatase type 2/haloperoxidase"/>
    <property type="match status" value="2"/>
</dbReference>